<accession>A0A6L3SWH8</accession>
<dbReference type="PROSITE" id="PS00211">
    <property type="entry name" value="ABC_TRANSPORTER_1"/>
    <property type="match status" value="1"/>
</dbReference>
<feature type="transmembrane region" description="Helical" evidence="12">
    <location>
        <begin position="211"/>
        <end position="236"/>
    </location>
</feature>
<evidence type="ECO:0000313" key="16">
    <source>
        <dbReference type="Proteomes" id="UP000474159"/>
    </source>
</evidence>
<dbReference type="InterPro" id="IPR000515">
    <property type="entry name" value="MetI-like"/>
</dbReference>
<dbReference type="Pfam" id="PF00528">
    <property type="entry name" value="BPD_transp_1"/>
    <property type="match status" value="1"/>
</dbReference>
<dbReference type="SUPFAM" id="SSF52540">
    <property type="entry name" value="P-loop containing nucleoside triphosphate hydrolases"/>
    <property type="match status" value="1"/>
</dbReference>
<evidence type="ECO:0000256" key="2">
    <source>
        <dbReference type="ARBA" id="ARBA00004429"/>
    </source>
</evidence>
<feature type="transmembrane region" description="Helical" evidence="12">
    <location>
        <begin position="113"/>
        <end position="133"/>
    </location>
</feature>
<feature type="domain" description="ABC transmembrane type-1" evidence="14">
    <location>
        <begin position="45"/>
        <end position="233"/>
    </location>
</feature>
<keyword evidence="9 15" id="KW-0067">ATP-binding</keyword>
<name>A0A6L3SWH8_9HYPH</name>
<comment type="similarity">
    <text evidence="4">Belongs to the binding-protein-dependent transport system permease family. HisMQ subfamily.</text>
</comment>
<evidence type="ECO:0000256" key="9">
    <source>
        <dbReference type="ARBA" id="ARBA00022840"/>
    </source>
</evidence>
<protein>
    <submittedName>
        <fullName evidence="15">Amino acid ABC transporter permease/ATP-binding protein</fullName>
    </submittedName>
</protein>
<evidence type="ECO:0000256" key="3">
    <source>
        <dbReference type="ARBA" id="ARBA00005417"/>
    </source>
</evidence>
<dbReference type="GO" id="GO:0043190">
    <property type="term" value="C:ATP-binding cassette (ABC) transporter complex"/>
    <property type="evidence" value="ECO:0007669"/>
    <property type="project" value="InterPro"/>
</dbReference>
<organism evidence="15 16">
    <name type="scientific">Methylobacterium soli</name>
    <dbReference type="NCBI Taxonomy" id="553447"/>
    <lineage>
        <taxon>Bacteria</taxon>
        <taxon>Pseudomonadati</taxon>
        <taxon>Pseudomonadota</taxon>
        <taxon>Alphaproteobacteria</taxon>
        <taxon>Hyphomicrobiales</taxon>
        <taxon>Methylobacteriaceae</taxon>
        <taxon>Methylobacterium</taxon>
    </lineage>
</organism>
<keyword evidence="5 12" id="KW-0813">Transport</keyword>
<evidence type="ECO:0000256" key="10">
    <source>
        <dbReference type="ARBA" id="ARBA00022989"/>
    </source>
</evidence>
<dbReference type="EMBL" id="VZZK01000030">
    <property type="protein sequence ID" value="KAB1076499.1"/>
    <property type="molecule type" value="Genomic_DNA"/>
</dbReference>
<dbReference type="InterPro" id="IPR010065">
    <property type="entry name" value="AA_ABC_transptr_permease_3TM"/>
</dbReference>
<comment type="subcellular location">
    <subcellularLocation>
        <location evidence="2">Cell inner membrane</location>
        <topology evidence="2">Multi-pass membrane protein</topology>
    </subcellularLocation>
    <subcellularLocation>
        <location evidence="12">Cell membrane</location>
        <topology evidence="12">Multi-pass membrane protein</topology>
    </subcellularLocation>
    <subcellularLocation>
        <location evidence="1">Cell membrane</location>
        <topology evidence="1">Peripheral membrane protein</topology>
    </subcellularLocation>
</comment>
<sequence>MVLAFPLVFTTSTQADNLAPGDKGETHWAREFLSYVTSGFLWEGALIAVEITAIAMAAGLALGLGLALMRLSSFRVVRASAWFYIWIMRGTPQLLQLVFIFDALPFIGLKFSSFTTAVIGFALNQAAFSAEIIRGGILSVNKNQAVAATSLGMSPFLTLRRIVLPQAMRAILPGIGNDTISMLKLTSIASIIFVNELTFRAQQIVGQNFRFFVVFAAAGLIYLLLTSVISLIQAWAEARFDLERDRTAPDPLRRMFGFSLKRTETPGVTALVTGKAPPRSSTPLAIAGGKDASSRGTLAEVLGRAPSDGARSSEPLIVCRNVHKQYGAQKVLCGIDLTVKRGEVVVLLGPSGSGKSTFLRTINHLDTIDWGEITVAGQHIGYQRIPGGQLKPTGGLAQARAAARISMVFQHFNLFNHMTALENVIEAPIRVFKMDPVEARQLGLRLLDEVGLQNHVNHLPHRLSGGQQQRVAIARALAISPRVMLFDEPTSALDPELVGEVLAVMRKLADAGMTMVVVTHEIRFAREVADRVVFMDGGLVVEAGTPAEVLDNPQHERTRRFLRIMECEPVAAAESSAA</sequence>
<evidence type="ECO:0000259" key="13">
    <source>
        <dbReference type="PROSITE" id="PS50893"/>
    </source>
</evidence>
<reference evidence="15 16" key="1">
    <citation type="submission" date="2019-09" db="EMBL/GenBank/DDBJ databases">
        <title>YIM 48816 draft genome.</title>
        <authorList>
            <person name="Jiang L."/>
        </authorList>
    </citation>
    <scope>NUCLEOTIDE SEQUENCE [LARGE SCALE GENOMIC DNA]</scope>
    <source>
        <strain evidence="15 16">YIM 48816</strain>
    </source>
</reference>
<feature type="domain" description="ABC transporter" evidence="13">
    <location>
        <begin position="317"/>
        <end position="562"/>
    </location>
</feature>
<evidence type="ECO:0000256" key="11">
    <source>
        <dbReference type="ARBA" id="ARBA00023136"/>
    </source>
</evidence>
<keyword evidence="11 12" id="KW-0472">Membrane</keyword>
<evidence type="ECO:0000256" key="7">
    <source>
        <dbReference type="ARBA" id="ARBA00022692"/>
    </source>
</evidence>
<dbReference type="SUPFAM" id="SSF161098">
    <property type="entry name" value="MetI-like"/>
    <property type="match status" value="1"/>
</dbReference>
<dbReference type="InterPro" id="IPR003439">
    <property type="entry name" value="ABC_transporter-like_ATP-bd"/>
</dbReference>
<dbReference type="GO" id="GO:0022857">
    <property type="term" value="F:transmembrane transporter activity"/>
    <property type="evidence" value="ECO:0007669"/>
    <property type="project" value="InterPro"/>
</dbReference>
<evidence type="ECO:0000256" key="6">
    <source>
        <dbReference type="ARBA" id="ARBA00022475"/>
    </source>
</evidence>
<evidence type="ECO:0000313" key="15">
    <source>
        <dbReference type="EMBL" id="KAB1076499.1"/>
    </source>
</evidence>
<dbReference type="NCBIfam" id="TIGR01726">
    <property type="entry name" value="HEQRo_perm_3TM"/>
    <property type="match status" value="1"/>
</dbReference>
<keyword evidence="6" id="KW-1003">Cell membrane</keyword>
<dbReference type="GO" id="GO:0016887">
    <property type="term" value="F:ATP hydrolysis activity"/>
    <property type="evidence" value="ECO:0007669"/>
    <property type="project" value="InterPro"/>
</dbReference>
<dbReference type="InterPro" id="IPR003593">
    <property type="entry name" value="AAA+_ATPase"/>
</dbReference>
<evidence type="ECO:0000259" key="14">
    <source>
        <dbReference type="PROSITE" id="PS50928"/>
    </source>
</evidence>
<dbReference type="InterPro" id="IPR050086">
    <property type="entry name" value="MetN_ABC_transporter-like"/>
</dbReference>
<comment type="caution">
    <text evidence="15">The sequence shown here is derived from an EMBL/GenBank/DDBJ whole genome shotgun (WGS) entry which is preliminary data.</text>
</comment>
<dbReference type="CDD" id="cd03262">
    <property type="entry name" value="ABC_HisP_GlnQ"/>
    <property type="match status" value="1"/>
</dbReference>
<dbReference type="SMART" id="SM00382">
    <property type="entry name" value="AAA"/>
    <property type="match status" value="1"/>
</dbReference>
<proteinExistence type="inferred from homology"/>
<dbReference type="InterPro" id="IPR017871">
    <property type="entry name" value="ABC_transporter-like_CS"/>
</dbReference>
<evidence type="ECO:0000256" key="8">
    <source>
        <dbReference type="ARBA" id="ARBA00022741"/>
    </source>
</evidence>
<dbReference type="PROSITE" id="PS50928">
    <property type="entry name" value="ABC_TM1"/>
    <property type="match status" value="1"/>
</dbReference>
<dbReference type="CDD" id="cd06261">
    <property type="entry name" value="TM_PBP2"/>
    <property type="match status" value="1"/>
</dbReference>
<keyword evidence="7 12" id="KW-0812">Transmembrane</keyword>
<dbReference type="AlphaFoldDB" id="A0A6L3SWH8"/>
<evidence type="ECO:0000256" key="5">
    <source>
        <dbReference type="ARBA" id="ARBA00022448"/>
    </source>
</evidence>
<dbReference type="InterPro" id="IPR035906">
    <property type="entry name" value="MetI-like_sf"/>
</dbReference>
<keyword evidence="10 12" id="KW-1133">Transmembrane helix</keyword>
<dbReference type="Gene3D" id="1.10.3720.10">
    <property type="entry name" value="MetI-like"/>
    <property type="match status" value="1"/>
</dbReference>
<evidence type="ECO:0000256" key="12">
    <source>
        <dbReference type="RuleBase" id="RU363032"/>
    </source>
</evidence>
<comment type="similarity">
    <text evidence="3">Belongs to the ABC transporter superfamily.</text>
</comment>
<keyword evidence="8" id="KW-0547">Nucleotide-binding</keyword>
<dbReference type="InterPro" id="IPR027417">
    <property type="entry name" value="P-loop_NTPase"/>
</dbReference>
<dbReference type="PANTHER" id="PTHR43166">
    <property type="entry name" value="AMINO ACID IMPORT ATP-BINDING PROTEIN"/>
    <property type="match status" value="1"/>
</dbReference>
<feature type="transmembrane region" description="Helical" evidence="12">
    <location>
        <begin position="81"/>
        <end position="101"/>
    </location>
</feature>
<dbReference type="GO" id="GO:0005524">
    <property type="term" value="F:ATP binding"/>
    <property type="evidence" value="ECO:0007669"/>
    <property type="project" value="UniProtKB-KW"/>
</dbReference>
<gene>
    <name evidence="15" type="ORF">F6X53_23390</name>
</gene>
<dbReference type="PANTHER" id="PTHR43166:SF35">
    <property type="entry name" value="L-CYSTINE IMPORT ATP-BINDING PROTEIN TCYN"/>
    <property type="match status" value="1"/>
</dbReference>
<dbReference type="Proteomes" id="UP000474159">
    <property type="component" value="Unassembled WGS sequence"/>
</dbReference>
<dbReference type="Gene3D" id="3.40.50.300">
    <property type="entry name" value="P-loop containing nucleotide triphosphate hydrolases"/>
    <property type="match status" value="1"/>
</dbReference>
<dbReference type="PROSITE" id="PS50893">
    <property type="entry name" value="ABC_TRANSPORTER_2"/>
    <property type="match status" value="1"/>
</dbReference>
<dbReference type="Pfam" id="PF00005">
    <property type="entry name" value="ABC_tran"/>
    <property type="match status" value="1"/>
</dbReference>
<dbReference type="FunFam" id="3.40.50.300:FF:000020">
    <property type="entry name" value="Amino acid ABC transporter ATP-binding component"/>
    <property type="match status" value="1"/>
</dbReference>
<evidence type="ECO:0000256" key="1">
    <source>
        <dbReference type="ARBA" id="ARBA00004202"/>
    </source>
</evidence>
<evidence type="ECO:0000256" key="4">
    <source>
        <dbReference type="ARBA" id="ARBA00010072"/>
    </source>
</evidence>
<feature type="transmembrane region" description="Helical" evidence="12">
    <location>
        <begin position="39"/>
        <end position="69"/>
    </location>
</feature>
<keyword evidence="16" id="KW-1185">Reference proteome</keyword>
<dbReference type="OrthoDB" id="9802264at2"/>